<reference evidence="1" key="1">
    <citation type="submission" date="2018-05" db="EMBL/GenBank/DDBJ databases">
        <authorList>
            <person name="Lanie J.A."/>
            <person name="Ng W.-L."/>
            <person name="Kazmierczak K.M."/>
            <person name="Andrzejewski T.M."/>
            <person name="Davidsen T.M."/>
            <person name="Wayne K.J."/>
            <person name="Tettelin H."/>
            <person name="Glass J.I."/>
            <person name="Rusch D."/>
            <person name="Podicherti R."/>
            <person name="Tsui H.-C.T."/>
            <person name="Winkler M.E."/>
        </authorList>
    </citation>
    <scope>NUCLEOTIDE SEQUENCE</scope>
</reference>
<proteinExistence type="predicted"/>
<dbReference type="Pfam" id="PF02643">
    <property type="entry name" value="DUF192"/>
    <property type="match status" value="1"/>
</dbReference>
<protein>
    <recommendedName>
        <fullName evidence="2">DUF192 domain-containing protein</fullName>
    </recommendedName>
</protein>
<dbReference type="InterPro" id="IPR038695">
    <property type="entry name" value="Saro_0823-like_sf"/>
</dbReference>
<dbReference type="InterPro" id="IPR003795">
    <property type="entry name" value="DUF192"/>
</dbReference>
<evidence type="ECO:0000313" key="1">
    <source>
        <dbReference type="EMBL" id="SVA39222.1"/>
    </source>
</evidence>
<dbReference type="EMBL" id="UINC01008723">
    <property type="protein sequence ID" value="SVA39222.1"/>
    <property type="molecule type" value="Genomic_DNA"/>
</dbReference>
<name>A0A381VG10_9ZZZZ</name>
<sequence length="109" mass="11888">MAWLVCGERVLASLELANTASQRRRGLLGRDDVDGAMLLKPAGRVHSIGLRFAIDVAHLDADLTVLRITTMERNRIGRHVRGARAVLEAEAGSFGRWGITVGDELAVRD</sequence>
<organism evidence="1">
    <name type="scientific">marine metagenome</name>
    <dbReference type="NCBI Taxonomy" id="408172"/>
    <lineage>
        <taxon>unclassified sequences</taxon>
        <taxon>metagenomes</taxon>
        <taxon>ecological metagenomes</taxon>
    </lineage>
</organism>
<accession>A0A381VG10</accession>
<dbReference type="Gene3D" id="2.60.120.1140">
    <property type="entry name" value="Protein of unknown function DUF192"/>
    <property type="match status" value="1"/>
</dbReference>
<evidence type="ECO:0008006" key="2">
    <source>
        <dbReference type="Google" id="ProtNLM"/>
    </source>
</evidence>
<gene>
    <name evidence="1" type="ORF">METZ01_LOCUS92076</name>
</gene>
<dbReference type="AlphaFoldDB" id="A0A381VG10"/>